<keyword evidence="4" id="KW-0175">Coiled coil</keyword>
<reference evidence="8" key="3">
    <citation type="submission" date="2025-09" db="UniProtKB">
        <authorList>
            <consortium name="Ensembl"/>
        </authorList>
    </citation>
    <scope>IDENTIFICATION</scope>
    <source>
        <strain evidence="8">Boxer</strain>
    </source>
</reference>
<evidence type="ECO:0000256" key="6">
    <source>
        <dbReference type="SAM" id="MobiDB-lite"/>
    </source>
</evidence>
<dbReference type="InterPro" id="IPR051483">
    <property type="entry name" value="MAP7_domain-containing"/>
</dbReference>
<evidence type="ECO:0000256" key="1">
    <source>
        <dbReference type="ARBA" id="ARBA00004245"/>
    </source>
</evidence>
<organism evidence="8 9">
    <name type="scientific">Canis lupus familiaris</name>
    <name type="common">Dog</name>
    <name type="synonym">Canis familiaris</name>
    <dbReference type="NCBI Taxonomy" id="9615"/>
    <lineage>
        <taxon>Eukaryota</taxon>
        <taxon>Metazoa</taxon>
        <taxon>Chordata</taxon>
        <taxon>Craniata</taxon>
        <taxon>Vertebrata</taxon>
        <taxon>Euteleostomi</taxon>
        <taxon>Mammalia</taxon>
        <taxon>Eutheria</taxon>
        <taxon>Laurasiatheria</taxon>
        <taxon>Carnivora</taxon>
        <taxon>Caniformia</taxon>
        <taxon>Canidae</taxon>
        <taxon>Canis</taxon>
    </lineage>
</organism>
<feature type="region of interest" description="Disordered" evidence="6">
    <location>
        <begin position="101"/>
        <end position="132"/>
    </location>
</feature>
<dbReference type="Pfam" id="PF05672">
    <property type="entry name" value="MAP7"/>
    <property type="match status" value="1"/>
</dbReference>
<feature type="compositionally biased region" description="Basic and acidic residues" evidence="6">
    <location>
        <begin position="609"/>
        <end position="704"/>
    </location>
</feature>
<feature type="signal peptide" evidence="7">
    <location>
        <begin position="1"/>
        <end position="26"/>
    </location>
</feature>
<evidence type="ECO:0000256" key="3">
    <source>
        <dbReference type="ARBA" id="ARBA00022490"/>
    </source>
</evidence>
<feature type="compositionally biased region" description="Polar residues" evidence="6">
    <location>
        <begin position="194"/>
        <end position="205"/>
    </location>
</feature>
<feature type="compositionally biased region" description="Basic and acidic residues" evidence="6">
    <location>
        <begin position="230"/>
        <end position="239"/>
    </location>
</feature>
<keyword evidence="3" id="KW-0963">Cytoplasm</keyword>
<keyword evidence="9" id="KW-1185">Reference proteome</keyword>
<accession>A0A8I3Q1Y4</accession>
<dbReference type="InterPro" id="IPR008604">
    <property type="entry name" value="MAP7_fam"/>
</dbReference>
<evidence type="ECO:0000256" key="5">
    <source>
        <dbReference type="ARBA" id="ARBA00023212"/>
    </source>
</evidence>
<feature type="compositionally biased region" description="Acidic residues" evidence="6">
    <location>
        <begin position="727"/>
        <end position="746"/>
    </location>
</feature>
<evidence type="ECO:0000256" key="4">
    <source>
        <dbReference type="ARBA" id="ARBA00023054"/>
    </source>
</evidence>
<feature type="compositionally biased region" description="Polar residues" evidence="6">
    <location>
        <begin position="523"/>
        <end position="533"/>
    </location>
</feature>
<dbReference type="GO" id="GO:0015630">
    <property type="term" value="C:microtubule cytoskeleton"/>
    <property type="evidence" value="ECO:0007669"/>
    <property type="project" value="InterPro"/>
</dbReference>
<gene>
    <name evidence="8" type="primary">MAP7D3</name>
</gene>
<evidence type="ECO:0000256" key="2">
    <source>
        <dbReference type="ARBA" id="ARBA00007525"/>
    </source>
</evidence>
<feature type="region of interest" description="Disordered" evidence="6">
    <location>
        <begin position="167"/>
        <end position="243"/>
    </location>
</feature>
<feature type="region of interest" description="Disordered" evidence="6">
    <location>
        <begin position="368"/>
        <end position="547"/>
    </location>
</feature>
<dbReference type="Proteomes" id="UP000805418">
    <property type="component" value="Chromosome X"/>
</dbReference>
<reference evidence="8" key="2">
    <citation type="submission" date="2025-08" db="UniProtKB">
        <authorList>
            <consortium name="Ensembl"/>
        </authorList>
    </citation>
    <scope>IDENTIFICATION</scope>
    <source>
        <strain evidence="8">Boxer</strain>
    </source>
</reference>
<dbReference type="PANTHER" id="PTHR15073">
    <property type="entry name" value="MICROTUBULE-ASSOCIATED PROTEIN"/>
    <property type="match status" value="1"/>
</dbReference>
<dbReference type="GO" id="GO:0000226">
    <property type="term" value="P:microtubule cytoskeleton organization"/>
    <property type="evidence" value="ECO:0007669"/>
    <property type="project" value="InterPro"/>
</dbReference>
<dbReference type="PANTHER" id="PTHR15073:SF5">
    <property type="entry name" value="MAP7 DOMAIN-CONTAINING PROTEIN 3"/>
    <property type="match status" value="1"/>
</dbReference>
<evidence type="ECO:0000313" key="9">
    <source>
        <dbReference type="Proteomes" id="UP000805418"/>
    </source>
</evidence>
<feature type="chain" id="PRO_5035263280" evidence="7">
    <location>
        <begin position="27"/>
        <end position="884"/>
    </location>
</feature>
<dbReference type="AlphaFoldDB" id="A0A8I3Q1Y4"/>
<dbReference type="GeneTree" id="ENSGT00950000182941"/>
<sequence>MQDTILYLQGKLLVLYFLFAAAHALAEERRNQSGLCSLPSQSSNIRSTFRPVIDGSVLKNDVKQRLAKERREEKKRQQEANKETQILEKERKTRIQYERQMEEKQRKLKEQKEKDEQRRISAEEKRKQKLQEERERFKAVLYRTLERSSRVDCHQKRWSWEGSTAVNSETKTVNKDSVSTEKLEQRASGLHKQMSLSSAGLQNSIAKKKTEKKRSSSLTRRSGKLQASAETDHVEEKPARPPYTSLRESNLITRLLVPTKASIARSKSAASLSVPGKDTPGTRSTLVQNINVPLCSQSSDELKSNVVLHKSSVVVPSEVVPPQEKEAALCEVMSVEVNIEATSKVNMEGSPKGSMEASCETEVEALLESMETSPEVSVDMSPEVSVDPSPTVSMDASPDVSMEASSEASVEASPKTSVGVSPEASVEASPEASVEASPEASVEASPEASVKVFPKESAEASPKASPEVSPETSSKVKVRDSAKKSEMDKQASNPTAKKRPSSHIPCYKWPSSPASTWRPPSPISANRQLQKNRPPSPSPVMSKLSHSSLSCKIIPVQRSLFAQNALGTLGKKREGMPKPSNNSEAVSHKQMVYEESGNKSTPGTMNAEEATKILAEKRRLAREQREKEERQQKETEQSKLKDMAEKAIEGQQEEFLKLEDGQQQKEIKKKEYPDPEDRKVLLQKGDAKIKAQEEADKRKKEQERIMLQNLQERLERKKAAETFVDNTYEEDEADDEDESESDDGSSDDPHPSAFINGMDSSTKLKTHFKNMKKNTPKLVFLDATSGQVHRETKTFFNDDMKTFRQKSAKDPLAQAKGTRSSTKRMTSRAAKTRKICKLRTAQKRIDHLLWISTSSPISPSLSASNLNLAKKMIIKKRENIRQTP</sequence>
<feature type="compositionally biased region" description="Low complexity" evidence="6">
    <location>
        <begin position="400"/>
        <end position="413"/>
    </location>
</feature>
<feature type="compositionally biased region" description="Basic and acidic residues" evidence="6">
    <location>
        <begin position="477"/>
        <end position="489"/>
    </location>
</feature>
<evidence type="ECO:0000313" key="8">
    <source>
        <dbReference type="Ensembl" id="ENSCAFP00845040273.1"/>
    </source>
</evidence>
<protein>
    <submittedName>
        <fullName evidence="8">MAP7 domain containing 3</fullName>
    </submittedName>
</protein>
<feature type="region of interest" description="Disordered" evidence="6">
    <location>
        <begin position="69"/>
        <end position="88"/>
    </location>
</feature>
<feature type="region of interest" description="Disordered" evidence="6">
    <location>
        <begin position="593"/>
        <end position="758"/>
    </location>
</feature>
<evidence type="ECO:0000256" key="7">
    <source>
        <dbReference type="SAM" id="SignalP"/>
    </source>
</evidence>
<dbReference type="Ensembl" id="ENSCAFT00845051337.1">
    <property type="protein sequence ID" value="ENSCAFP00845040273.1"/>
    <property type="gene ID" value="ENSCAFG00845027763.1"/>
</dbReference>
<feature type="compositionally biased region" description="Basic residues" evidence="6">
    <location>
        <begin position="821"/>
        <end position="831"/>
    </location>
</feature>
<proteinExistence type="inferred from homology"/>
<feature type="region of interest" description="Disordered" evidence="6">
    <location>
        <begin position="806"/>
        <end position="831"/>
    </location>
</feature>
<keyword evidence="5" id="KW-0206">Cytoskeleton</keyword>
<keyword evidence="7" id="KW-0732">Signal</keyword>
<comment type="similarity">
    <text evidence="2">Belongs to the MAP7 family.</text>
</comment>
<reference evidence="8" key="1">
    <citation type="submission" date="2020-03" db="EMBL/GenBank/DDBJ databases">
        <title>Long-read based genome assembly of a Labrador retriever dog.</title>
        <authorList>
            <person name="Eory L."/>
            <person name="Zhang W."/>
            <person name="Schoenebeck J."/>
        </authorList>
    </citation>
    <scope>NUCLEOTIDE SEQUENCE [LARGE SCALE GENOMIC DNA]</scope>
    <source>
        <strain evidence="8">Labrador retriever</strain>
    </source>
</reference>
<feature type="compositionally biased region" description="Basic and acidic residues" evidence="6">
    <location>
        <begin position="172"/>
        <end position="185"/>
    </location>
</feature>
<comment type="subcellular location">
    <subcellularLocation>
        <location evidence="1">Cytoplasm</location>
        <location evidence="1">Cytoskeleton</location>
    </subcellularLocation>
</comment>
<name>A0A8I3Q1Y4_CANLF</name>